<evidence type="ECO:0000259" key="1">
    <source>
        <dbReference type="Pfam" id="PF02036"/>
    </source>
</evidence>
<dbReference type="EMBL" id="LK056694">
    <property type="protein sequence ID" value="CDU26275.1"/>
    <property type="molecule type" value="Genomic_DNA"/>
</dbReference>
<dbReference type="PANTHER" id="PTHR10094">
    <property type="entry name" value="STEROL CARRIER PROTEIN 2 SCP-2 FAMILY PROTEIN"/>
    <property type="match status" value="1"/>
</dbReference>
<reference evidence="2" key="1">
    <citation type="submission" date="2014-06" db="EMBL/GenBank/DDBJ databases">
        <authorList>
            <person name="Ju J."/>
            <person name="Zhang J."/>
        </authorList>
    </citation>
    <scope>NUCLEOTIDE SEQUENCE</scope>
    <source>
        <strain evidence="2">SscI8</strain>
    </source>
</reference>
<sequence length="122" mass="13489">MADFKSKALFEQITEGLKGMDEKEKKDIQKKTNGVFEMHVKNPKGEELVWTIDLKKNAEAYEGKAKAKADVTINLSDDTFIDLADGKVNGQKAFMSGKLKVKGNIMLATKLDGVLKAQKAKL</sequence>
<dbReference type="OrthoDB" id="10265837at2759"/>
<name>A0A127ZJM5_9BASI</name>
<dbReference type="InterPro" id="IPR036527">
    <property type="entry name" value="SCP2_sterol-bd_dom_sf"/>
</dbReference>
<organism evidence="2">
    <name type="scientific">Sporisorium scitamineum</name>
    <dbReference type="NCBI Taxonomy" id="49012"/>
    <lineage>
        <taxon>Eukaryota</taxon>
        <taxon>Fungi</taxon>
        <taxon>Dikarya</taxon>
        <taxon>Basidiomycota</taxon>
        <taxon>Ustilaginomycotina</taxon>
        <taxon>Ustilaginomycetes</taxon>
        <taxon>Ustilaginales</taxon>
        <taxon>Ustilaginaceae</taxon>
        <taxon>Sporisorium</taxon>
    </lineage>
</organism>
<dbReference type="SUPFAM" id="SSF55718">
    <property type="entry name" value="SCP-like"/>
    <property type="match status" value="1"/>
</dbReference>
<dbReference type="Gene3D" id="3.30.1050.10">
    <property type="entry name" value="SCP2 sterol-binding domain"/>
    <property type="match status" value="1"/>
</dbReference>
<dbReference type="PANTHER" id="PTHR10094:SF28">
    <property type="entry name" value="SCP2 DOMAIN-CONTAINING PROTEIN"/>
    <property type="match status" value="1"/>
</dbReference>
<proteinExistence type="predicted"/>
<protein>
    <recommendedName>
        <fullName evidence="1">SCP2 domain-containing protein</fullName>
    </recommendedName>
</protein>
<dbReference type="FunFam" id="3.30.1050.10:FF:000001">
    <property type="entry name" value="Putative Non-specific lipid-transfer protein"/>
    <property type="match status" value="1"/>
</dbReference>
<evidence type="ECO:0000313" key="2">
    <source>
        <dbReference type="EMBL" id="CDU26275.1"/>
    </source>
</evidence>
<accession>A0A127ZJM5</accession>
<dbReference type="GO" id="GO:0005829">
    <property type="term" value="C:cytosol"/>
    <property type="evidence" value="ECO:0007669"/>
    <property type="project" value="TreeGrafter"/>
</dbReference>
<dbReference type="InterPro" id="IPR003033">
    <property type="entry name" value="SCP2_sterol-bd_dom"/>
</dbReference>
<feature type="domain" description="SCP2" evidence="1">
    <location>
        <begin position="21"/>
        <end position="116"/>
    </location>
</feature>
<dbReference type="Pfam" id="PF02036">
    <property type="entry name" value="SCP2"/>
    <property type="match status" value="1"/>
</dbReference>
<dbReference type="AlphaFoldDB" id="A0A127ZJM5"/>
<gene>
    <name evidence="2" type="ORF">SPSC_06469</name>
</gene>